<feature type="compositionally biased region" description="Gly residues" evidence="1">
    <location>
        <begin position="39"/>
        <end position="51"/>
    </location>
</feature>
<sequence>MCGGCFPQAEQPAWPQLSKPQALGEDEEEKGGLEKEKGGLGGSSGESGELGKGLNHIISSSQTTFPTIRYLTGREDPRPVDRIERIKSVPF</sequence>
<dbReference type="AlphaFoldDB" id="Q4RU38"/>
<reference evidence="2" key="1">
    <citation type="journal article" date="2004" name="Nature">
        <title>Genome duplication in the teleost fish Tetraodon nigroviridis reveals the early vertebrate proto-karyotype.</title>
        <authorList>
            <person name="Jaillon O."/>
            <person name="Aury J.-M."/>
            <person name="Brunet F."/>
            <person name="Petit J.-L."/>
            <person name="Stange-Thomann N."/>
            <person name="Mauceli E."/>
            <person name="Bouneau L."/>
            <person name="Fischer C."/>
            <person name="Ozouf-Costaz C."/>
            <person name="Bernot A."/>
            <person name="Nicaud S."/>
            <person name="Jaffe D."/>
            <person name="Fisher S."/>
            <person name="Lutfalla G."/>
            <person name="Dossat C."/>
            <person name="Segurens B."/>
            <person name="Dasilva C."/>
            <person name="Salanoubat M."/>
            <person name="Levy M."/>
            <person name="Boudet N."/>
            <person name="Castellano S."/>
            <person name="Anthouard V."/>
            <person name="Jubin C."/>
            <person name="Castelli V."/>
            <person name="Katinka M."/>
            <person name="Vacherie B."/>
            <person name="Biemont C."/>
            <person name="Skalli Z."/>
            <person name="Cattolico L."/>
            <person name="Poulain J."/>
            <person name="De Berardinis V."/>
            <person name="Cruaud C."/>
            <person name="Duprat S."/>
            <person name="Brottier P."/>
            <person name="Coutanceau J.-P."/>
            <person name="Gouzy J."/>
            <person name="Parra G."/>
            <person name="Lardier G."/>
            <person name="Chapple C."/>
            <person name="McKernan K.J."/>
            <person name="McEwan P."/>
            <person name="Bosak S."/>
            <person name="Kellis M."/>
            <person name="Volff J.-N."/>
            <person name="Guigo R."/>
            <person name="Zody M.C."/>
            <person name="Mesirov J."/>
            <person name="Lindblad-Toh K."/>
            <person name="Birren B."/>
            <person name="Nusbaum C."/>
            <person name="Kahn D."/>
            <person name="Robinson-Rechavi M."/>
            <person name="Laudet V."/>
            <person name="Schachter V."/>
            <person name="Quetier F."/>
            <person name="Saurin W."/>
            <person name="Scarpelli C."/>
            <person name="Wincker P."/>
            <person name="Lander E.S."/>
            <person name="Weissenbach J."/>
            <person name="Roest Crollius H."/>
        </authorList>
    </citation>
    <scope>NUCLEOTIDE SEQUENCE [LARGE SCALE GENOMIC DNA]</scope>
</reference>
<comment type="caution">
    <text evidence="2">The sequence shown here is derived from an EMBL/GenBank/DDBJ whole genome shotgun (WGS) entry which is preliminary data.</text>
</comment>
<name>Q4RU38_TETNG</name>
<accession>Q4RU38</accession>
<evidence type="ECO:0000313" key="2">
    <source>
        <dbReference type="EMBL" id="CAG08094.1"/>
    </source>
</evidence>
<evidence type="ECO:0000256" key="1">
    <source>
        <dbReference type="SAM" id="MobiDB-lite"/>
    </source>
</evidence>
<dbReference type="EMBL" id="CAAE01014995">
    <property type="protein sequence ID" value="CAG08094.1"/>
    <property type="molecule type" value="Genomic_DNA"/>
</dbReference>
<gene>
    <name evidence="2" type="ORF">GSTENG00028966001</name>
</gene>
<feature type="region of interest" description="Disordered" evidence="1">
    <location>
        <begin position="72"/>
        <end position="91"/>
    </location>
</feature>
<protein>
    <submittedName>
        <fullName evidence="2">(spotted green pufferfish) hypothetical protein</fullName>
    </submittedName>
</protein>
<dbReference type="KEGG" id="tng:GSTEN00028966G001"/>
<feature type="region of interest" description="Disordered" evidence="1">
    <location>
        <begin position="1"/>
        <end position="58"/>
    </location>
</feature>
<organism evidence="2">
    <name type="scientific">Tetraodon nigroviridis</name>
    <name type="common">Spotted green pufferfish</name>
    <name type="synonym">Chelonodon nigroviridis</name>
    <dbReference type="NCBI Taxonomy" id="99883"/>
    <lineage>
        <taxon>Eukaryota</taxon>
        <taxon>Metazoa</taxon>
        <taxon>Chordata</taxon>
        <taxon>Craniata</taxon>
        <taxon>Vertebrata</taxon>
        <taxon>Euteleostomi</taxon>
        <taxon>Actinopterygii</taxon>
        <taxon>Neopterygii</taxon>
        <taxon>Teleostei</taxon>
        <taxon>Neoteleostei</taxon>
        <taxon>Acanthomorphata</taxon>
        <taxon>Eupercaria</taxon>
        <taxon>Tetraodontiformes</taxon>
        <taxon>Tetradontoidea</taxon>
        <taxon>Tetraodontidae</taxon>
        <taxon>Tetraodon</taxon>
    </lineage>
</organism>
<proteinExistence type="predicted"/>
<reference evidence="2" key="2">
    <citation type="submission" date="2004-02" db="EMBL/GenBank/DDBJ databases">
        <authorList>
            <consortium name="Genoscope"/>
            <consortium name="Whitehead Institute Centre for Genome Research"/>
        </authorList>
    </citation>
    <scope>NUCLEOTIDE SEQUENCE</scope>
</reference>